<reference evidence="2 3" key="1">
    <citation type="submission" date="2024-03" db="EMBL/GenBank/DDBJ databases">
        <title>Aureococcus anophagefferens CCMP1851 and Kratosvirus quantuckense: Draft genome of a second virus-susceptible host strain in the model system.</title>
        <authorList>
            <person name="Chase E."/>
            <person name="Truchon A.R."/>
            <person name="Schepens W."/>
            <person name="Wilhelm S.W."/>
        </authorList>
    </citation>
    <scope>NUCLEOTIDE SEQUENCE [LARGE SCALE GENOMIC DNA]</scope>
    <source>
        <strain evidence="2 3">CCMP1851</strain>
    </source>
</reference>
<comment type="caution">
    <text evidence="2">The sequence shown here is derived from an EMBL/GenBank/DDBJ whole genome shotgun (WGS) entry which is preliminary data.</text>
</comment>
<accession>A0ABR1G440</accession>
<keyword evidence="3" id="KW-1185">Reference proteome</keyword>
<feature type="region of interest" description="Disordered" evidence="1">
    <location>
        <begin position="1"/>
        <end position="54"/>
    </location>
</feature>
<name>A0ABR1G440_AURAN</name>
<feature type="region of interest" description="Disordered" evidence="1">
    <location>
        <begin position="67"/>
        <end position="88"/>
    </location>
</feature>
<evidence type="ECO:0000256" key="1">
    <source>
        <dbReference type="SAM" id="MobiDB-lite"/>
    </source>
</evidence>
<evidence type="ECO:0000313" key="2">
    <source>
        <dbReference type="EMBL" id="KAK7247809.1"/>
    </source>
</evidence>
<sequence length="88" mass="9088">MSSFKDFVKARKAAAAKGGGAADKTPAPAPRRPPAAAPPQVAPQPPARPPYAGPRVLMVTTANLFVYDNSGRSSDMTKRPTGRADADA</sequence>
<feature type="compositionally biased region" description="Basic and acidic residues" evidence="1">
    <location>
        <begin position="75"/>
        <end position="88"/>
    </location>
</feature>
<proteinExistence type="predicted"/>
<protein>
    <submittedName>
        <fullName evidence="2">Uncharacterized protein</fullName>
    </submittedName>
</protein>
<gene>
    <name evidence="2" type="ORF">SO694_00121025</name>
</gene>
<feature type="compositionally biased region" description="Pro residues" evidence="1">
    <location>
        <begin position="27"/>
        <end position="52"/>
    </location>
</feature>
<dbReference type="Proteomes" id="UP001363151">
    <property type="component" value="Unassembled WGS sequence"/>
</dbReference>
<organism evidence="2 3">
    <name type="scientific">Aureococcus anophagefferens</name>
    <name type="common">Harmful bloom alga</name>
    <dbReference type="NCBI Taxonomy" id="44056"/>
    <lineage>
        <taxon>Eukaryota</taxon>
        <taxon>Sar</taxon>
        <taxon>Stramenopiles</taxon>
        <taxon>Ochrophyta</taxon>
        <taxon>Pelagophyceae</taxon>
        <taxon>Pelagomonadales</taxon>
        <taxon>Pelagomonadaceae</taxon>
        <taxon>Aureococcus</taxon>
    </lineage>
</organism>
<dbReference type="EMBL" id="JBBJCI010000126">
    <property type="protein sequence ID" value="KAK7247809.1"/>
    <property type="molecule type" value="Genomic_DNA"/>
</dbReference>
<evidence type="ECO:0000313" key="3">
    <source>
        <dbReference type="Proteomes" id="UP001363151"/>
    </source>
</evidence>